<evidence type="ECO:0000256" key="1">
    <source>
        <dbReference type="SAM" id="Phobius"/>
    </source>
</evidence>
<evidence type="ECO:0000313" key="3">
    <source>
        <dbReference type="Proteomes" id="UP000184383"/>
    </source>
</evidence>
<protein>
    <submittedName>
        <fullName evidence="2">Uncharacterized protein</fullName>
    </submittedName>
</protein>
<accession>A0A1L9RBE0</accession>
<dbReference type="Proteomes" id="UP000184383">
    <property type="component" value="Unassembled WGS sequence"/>
</dbReference>
<reference evidence="3" key="1">
    <citation type="journal article" date="2017" name="Genome Biol.">
        <title>Comparative genomics reveals high biological diversity and specific adaptations in the industrially and medically important fungal genus Aspergillus.</title>
        <authorList>
            <person name="de Vries R.P."/>
            <person name="Riley R."/>
            <person name="Wiebenga A."/>
            <person name="Aguilar-Osorio G."/>
            <person name="Amillis S."/>
            <person name="Uchima C.A."/>
            <person name="Anderluh G."/>
            <person name="Asadollahi M."/>
            <person name="Askin M."/>
            <person name="Barry K."/>
            <person name="Battaglia E."/>
            <person name="Bayram O."/>
            <person name="Benocci T."/>
            <person name="Braus-Stromeyer S.A."/>
            <person name="Caldana C."/>
            <person name="Canovas D."/>
            <person name="Cerqueira G.C."/>
            <person name="Chen F."/>
            <person name="Chen W."/>
            <person name="Choi C."/>
            <person name="Clum A."/>
            <person name="Dos Santos R.A."/>
            <person name="Damasio A.R."/>
            <person name="Diallinas G."/>
            <person name="Emri T."/>
            <person name="Fekete E."/>
            <person name="Flipphi M."/>
            <person name="Freyberg S."/>
            <person name="Gallo A."/>
            <person name="Gournas C."/>
            <person name="Habgood R."/>
            <person name="Hainaut M."/>
            <person name="Harispe M.L."/>
            <person name="Henrissat B."/>
            <person name="Hilden K.S."/>
            <person name="Hope R."/>
            <person name="Hossain A."/>
            <person name="Karabika E."/>
            <person name="Karaffa L."/>
            <person name="Karanyi Z."/>
            <person name="Krasevec N."/>
            <person name="Kuo A."/>
            <person name="Kusch H."/>
            <person name="LaButti K."/>
            <person name="Lagendijk E.L."/>
            <person name="Lapidus A."/>
            <person name="Levasseur A."/>
            <person name="Lindquist E."/>
            <person name="Lipzen A."/>
            <person name="Logrieco A.F."/>
            <person name="MacCabe A."/>
            <person name="Maekelae M.R."/>
            <person name="Malavazi I."/>
            <person name="Melin P."/>
            <person name="Meyer V."/>
            <person name="Mielnichuk N."/>
            <person name="Miskei M."/>
            <person name="Molnar A.P."/>
            <person name="Mule G."/>
            <person name="Ngan C.Y."/>
            <person name="Orejas M."/>
            <person name="Orosz E."/>
            <person name="Ouedraogo J.P."/>
            <person name="Overkamp K.M."/>
            <person name="Park H.-S."/>
            <person name="Perrone G."/>
            <person name="Piumi F."/>
            <person name="Punt P.J."/>
            <person name="Ram A.F."/>
            <person name="Ramon A."/>
            <person name="Rauscher S."/>
            <person name="Record E."/>
            <person name="Riano-Pachon D.M."/>
            <person name="Robert V."/>
            <person name="Roehrig J."/>
            <person name="Ruller R."/>
            <person name="Salamov A."/>
            <person name="Salih N.S."/>
            <person name="Samson R.A."/>
            <person name="Sandor E."/>
            <person name="Sanguinetti M."/>
            <person name="Schuetze T."/>
            <person name="Sepcic K."/>
            <person name="Shelest E."/>
            <person name="Sherlock G."/>
            <person name="Sophianopoulou V."/>
            <person name="Squina F.M."/>
            <person name="Sun H."/>
            <person name="Susca A."/>
            <person name="Todd R.B."/>
            <person name="Tsang A."/>
            <person name="Unkles S.E."/>
            <person name="van de Wiele N."/>
            <person name="van Rossen-Uffink D."/>
            <person name="Oliveira J.V."/>
            <person name="Vesth T.C."/>
            <person name="Visser J."/>
            <person name="Yu J.-H."/>
            <person name="Zhou M."/>
            <person name="Andersen M.R."/>
            <person name="Archer D.B."/>
            <person name="Baker S.E."/>
            <person name="Benoit I."/>
            <person name="Brakhage A.A."/>
            <person name="Braus G.H."/>
            <person name="Fischer R."/>
            <person name="Frisvad J.C."/>
            <person name="Goldman G.H."/>
            <person name="Houbraken J."/>
            <person name="Oakley B."/>
            <person name="Pocsi I."/>
            <person name="Scazzocchio C."/>
            <person name="Seiboth B."/>
            <person name="vanKuyk P.A."/>
            <person name="Wortman J."/>
            <person name="Dyer P.S."/>
            <person name="Grigoriev I.V."/>
        </authorList>
    </citation>
    <scope>NUCLEOTIDE SEQUENCE [LARGE SCALE GENOMIC DNA]</scope>
    <source>
        <strain evidence="3">DTO 134E9</strain>
    </source>
</reference>
<gene>
    <name evidence="2" type="ORF">ASPWEDRAFT_44330</name>
</gene>
<keyword evidence="1" id="KW-0812">Transmembrane</keyword>
<dbReference type="RefSeq" id="XP_040685919.1">
    <property type="nucleotide sequence ID" value="XM_040836241.1"/>
</dbReference>
<proteinExistence type="predicted"/>
<feature type="transmembrane region" description="Helical" evidence="1">
    <location>
        <begin position="79"/>
        <end position="99"/>
    </location>
</feature>
<keyword evidence="1" id="KW-0472">Membrane</keyword>
<evidence type="ECO:0000313" key="2">
    <source>
        <dbReference type="EMBL" id="OJJ32242.1"/>
    </source>
</evidence>
<dbReference type="VEuPathDB" id="FungiDB:ASPWEDRAFT_44330"/>
<dbReference type="GeneID" id="63752089"/>
<organism evidence="2 3">
    <name type="scientific">Aspergillus wentii DTO 134E9</name>
    <dbReference type="NCBI Taxonomy" id="1073089"/>
    <lineage>
        <taxon>Eukaryota</taxon>
        <taxon>Fungi</taxon>
        <taxon>Dikarya</taxon>
        <taxon>Ascomycota</taxon>
        <taxon>Pezizomycotina</taxon>
        <taxon>Eurotiomycetes</taxon>
        <taxon>Eurotiomycetidae</taxon>
        <taxon>Eurotiales</taxon>
        <taxon>Aspergillaceae</taxon>
        <taxon>Aspergillus</taxon>
        <taxon>Aspergillus subgen. Cremei</taxon>
    </lineage>
</organism>
<dbReference type="EMBL" id="KV878215">
    <property type="protein sequence ID" value="OJJ32242.1"/>
    <property type="molecule type" value="Genomic_DNA"/>
</dbReference>
<sequence>MAEWSRALVPSLLFAQTAFFFGDVDRTNLAQANTCSNSKPTRKSSDGAIADSTQMIDRVCQPVSLRKHEDMGFPNGSSVVGLFLLFVIAFSSSWMKLYGPTKMHFLQIR</sequence>
<keyword evidence="1" id="KW-1133">Transmembrane helix</keyword>
<keyword evidence="3" id="KW-1185">Reference proteome</keyword>
<dbReference type="AlphaFoldDB" id="A0A1L9RBE0"/>
<name>A0A1L9RBE0_ASPWE</name>